<dbReference type="Gene3D" id="3.40.640.10">
    <property type="entry name" value="Type I PLP-dependent aspartate aminotransferase-like (Major domain)"/>
    <property type="match status" value="1"/>
</dbReference>
<evidence type="ECO:0000256" key="2">
    <source>
        <dbReference type="ARBA" id="ARBA00022898"/>
    </source>
</evidence>
<accession>A0AAV5RSU8</accession>
<keyword evidence="2" id="KW-0663">Pyridoxal phosphate</keyword>
<dbReference type="InterPro" id="IPR051750">
    <property type="entry name" value="Trans-sulfuration_enzymes"/>
</dbReference>
<comment type="caution">
    <text evidence="4">The sequence shown here is derived from an EMBL/GenBank/DDBJ whole genome shotgun (WGS) entry which is preliminary data.</text>
</comment>
<reference evidence="4 5" key="1">
    <citation type="journal article" date="2023" name="Elife">
        <title>Identification of key yeast species and microbe-microbe interactions impacting larval growth of Drosophila in the wild.</title>
        <authorList>
            <person name="Mure A."/>
            <person name="Sugiura Y."/>
            <person name="Maeda R."/>
            <person name="Honda K."/>
            <person name="Sakurai N."/>
            <person name="Takahashi Y."/>
            <person name="Watada M."/>
            <person name="Katoh T."/>
            <person name="Gotoh A."/>
            <person name="Gotoh Y."/>
            <person name="Taniguchi I."/>
            <person name="Nakamura K."/>
            <person name="Hayashi T."/>
            <person name="Katayama T."/>
            <person name="Uemura T."/>
            <person name="Hattori Y."/>
        </authorList>
    </citation>
    <scope>NUCLEOTIDE SEQUENCE [LARGE SCALE GENOMIC DNA]</scope>
    <source>
        <strain evidence="4 5">KH-74</strain>
    </source>
</reference>
<proteinExistence type="predicted"/>
<evidence type="ECO:0000256" key="3">
    <source>
        <dbReference type="SAM" id="MobiDB-lite"/>
    </source>
</evidence>
<dbReference type="GO" id="GO:0003962">
    <property type="term" value="F:cystathionine gamma-synthase activity"/>
    <property type="evidence" value="ECO:0007669"/>
    <property type="project" value="TreeGrafter"/>
</dbReference>
<dbReference type="Pfam" id="PF01053">
    <property type="entry name" value="Cys_Met_Meta_PP"/>
    <property type="match status" value="1"/>
</dbReference>
<dbReference type="GO" id="GO:0019346">
    <property type="term" value="P:transsulfuration"/>
    <property type="evidence" value="ECO:0007669"/>
    <property type="project" value="InterPro"/>
</dbReference>
<dbReference type="Gene3D" id="3.90.1150.10">
    <property type="entry name" value="Aspartate Aminotransferase, domain 1"/>
    <property type="match status" value="1"/>
</dbReference>
<dbReference type="InterPro" id="IPR015422">
    <property type="entry name" value="PyrdxlP-dep_Trfase_small"/>
</dbReference>
<dbReference type="PANTHER" id="PTHR42699">
    <property type="match status" value="1"/>
</dbReference>
<dbReference type="Proteomes" id="UP001377567">
    <property type="component" value="Unassembled WGS sequence"/>
</dbReference>
<keyword evidence="5" id="KW-1185">Reference proteome</keyword>
<organism evidence="4 5">
    <name type="scientific">Maudiozyma humilis</name>
    <name type="common">Sour dough yeast</name>
    <name type="synonym">Kazachstania humilis</name>
    <dbReference type="NCBI Taxonomy" id="51915"/>
    <lineage>
        <taxon>Eukaryota</taxon>
        <taxon>Fungi</taxon>
        <taxon>Dikarya</taxon>
        <taxon>Ascomycota</taxon>
        <taxon>Saccharomycotina</taxon>
        <taxon>Saccharomycetes</taxon>
        <taxon>Saccharomycetales</taxon>
        <taxon>Saccharomycetaceae</taxon>
        <taxon>Maudiozyma</taxon>
    </lineage>
</organism>
<feature type="compositionally biased region" description="Polar residues" evidence="3">
    <location>
        <begin position="375"/>
        <end position="387"/>
    </location>
</feature>
<feature type="region of interest" description="Disordered" evidence="3">
    <location>
        <begin position="361"/>
        <end position="424"/>
    </location>
</feature>
<protein>
    <submittedName>
        <fullName evidence="4">Cystathionine gamma-synthase</fullName>
    </submittedName>
</protein>
<dbReference type="InterPro" id="IPR000277">
    <property type="entry name" value="Cys/Met-Metab_PyrdxlP-dep_enz"/>
</dbReference>
<dbReference type="SUPFAM" id="SSF53383">
    <property type="entry name" value="PLP-dependent transferases"/>
    <property type="match status" value="1"/>
</dbReference>
<evidence type="ECO:0000313" key="5">
    <source>
        <dbReference type="Proteomes" id="UP001377567"/>
    </source>
</evidence>
<feature type="compositionally biased region" description="Polar residues" evidence="3">
    <location>
        <begin position="395"/>
        <end position="424"/>
    </location>
</feature>
<dbReference type="InterPro" id="IPR015421">
    <property type="entry name" value="PyrdxlP-dep_Trfase_major"/>
</dbReference>
<sequence>MPGKVDDPIPPHNIHSISTNLPTWQSAVDYARDVNTHSALAADTDEFQHGYPRSKLHPLVRRLCRVLQEKYAKEGEACLCFPSYNVAKRCREYIRFKSHSSVKIRILQLATAKPNSPEEQLWKRECKIAVVFVRQQYYPLMMAYWQLSGEIISSRAAEYVLHELFVLGAGTTTTSGDETSRAVHDKEFNLAFTARARKLIKKRITNNFIDLNEESEAENYHFHNTNSDPNITGTFLDSQTPAAAADGSGPANNLADWDLEFREGEPNDTADGMVNSHLVNSLIPPEPIDMGGDDDDEEDDGNDITTPAHIRTQSMNSMHEEQPNSLVNPETDVFLFPSGMASLFTTLRLLLQFDLRRVNRTRNNGNGGSGSASGDTTPAGETNNGSIPASPLEPRSSSPIPTGSRASSNTSANGDTNANGSTPNPYKKTVMFGLPYSDTLKMLRTFNNTYFLPSGENEAMVQLKRILHSGEQILAVFIETPSNPLLKMGNILELKELADMFGFYIVLDESIGSFVNIDGLQHADIVCSSLTKLFGGETGTMAGSLILNPRSKLYPFAQEFLKELGEYEDNLWAKDILVLERDSREYVSRTMKTNFSTDQLLDNVIVPQLGTLFKRVYHPRFTSKVTKENYELVKCSKDSGYGNLFSVSFFSQQAAAAFYDALELYKGPSLGSTLTTACPYTVLHYGKDERELADAVKFGLDPTLVRVSVGCESRKTLFAVFQHAVDRALAVQPATAESAESAESA</sequence>
<evidence type="ECO:0000256" key="1">
    <source>
        <dbReference type="ARBA" id="ARBA00001933"/>
    </source>
</evidence>
<dbReference type="AlphaFoldDB" id="A0AAV5RSU8"/>
<dbReference type="PANTHER" id="PTHR42699:SF1">
    <property type="entry name" value="CYSTATHIONINE GAMMA-SYNTHASE-RELATED"/>
    <property type="match status" value="1"/>
</dbReference>
<dbReference type="GO" id="GO:0030170">
    <property type="term" value="F:pyridoxal phosphate binding"/>
    <property type="evidence" value="ECO:0007669"/>
    <property type="project" value="InterPro"/>
</dbReference>
<name>A0AAV5RSU8_MAUHU</name>
<dbReference type="EMBL" id="BTGD01000003">
    <property type="protein sequence ID" value="GMM54659.1"/>
    <property type="molecule type" value="Genomic_DNA"/>
</dbReference>
<gene>
    <name evidence="4" type="ORF">DAKH74_012750</name>
</gene>
<comment type="cofactor">
    <cofactor evidence="1">
        <name>pyridoxal 5'-phosphate</name>
        <dbReference type="ChEBI" id="CHEBI:597326"/>
    </cofactor>
</comment>
<evidence type="ECO:0000313" key="4">
    <source>
        <dbReference type="EMBL" id="GMM54659.1"/>
    </source>
</evidence>
<dbReference type="InterPro" id="IPR015424">
    <property type="entry name" value="PyrdxlP-dep_Trfase"/>
</dbReference>
<feature type="region of interest" description="Disordered" evidence="3">
    <location>
        <begin position="281"/>
        <end position="307"/>
    </location>
</feature>
<feature type="compositionally biased region" description="Acidic residues" evidence="3">
    <location>
        <begin position="291"/>
        <end position="302"/>
    </location>
</feature>